<dbReference type="InterPro" id="IPR058678">
    <property type="entry name" value="ARM_PUB"/>
</dbReference>
<dbReference type="FunFam" id="1.25.10.10:FF:000578">
    <property type="entry name" value="RING-type E3 ubiquitin transferase"/>
    <property type="match status" value="1"/>
</dbReference>
<evidence type="ECO:0000259" key="11">
    <source>
        <dbReference type="PROSITE" id="PS50157"/>
    </source>
</evidence>
<feature type="compositionally biased region" description="Low complexity" evidence="10">
    <location>
        <begin position="200"/>
        <end position="213"/>
    </location>
</feature>
<dbReference type="PANTHER" id="PTHR47203">
    <property type="match status" value="1"/>
</dbReference>
<dbReference type="GO" id="GO:0061630">
    <property type="term" value="F:ubiquitin protein ligase activity"/>
    <property type="evidence" value="ECO:0007669"/>
    <property type="project" value="UniProtKB-EC"/>
</dbReference>
<dbReference type="InterPro" id="IPR003613">
    <property type="entry name" value="Ubox_domain"/>
</dbReference>
<feature type="region of interest" description="Disordered" evidence="10">
    <location>
        <begin position="15"/>
        <end position="34"/>
    </location>
</feature>
<dbReference type="Proteomes" id="UP000188268">
    <property type="component" value="Unassembled WGS sequence"/>
</dbReference>
<protein>
    <recommendedName>
        <fullName evidence="4">RING-type E3 ubiquitin transferase</fullName>
        <ecNumber evidence="4">2.3.2.27</ecNumber>
    </recommendedName>
</protein>
<keyword evidence="8" id="KW-0863">Zinc-finger</keyword>
<dbReference type="CDD" id="cd00056">
    <property type="entry name" value="ENDO3c"/>
    <property type="match status" value="1"/>
</dbReference>
<dbReference type="InterPro" id="IPR011257">
    <property type="entry name" value="DNA_glycosylase"/>
</dbReference>
<dbReference type="InterPro" id="IPR013087">
    <property type="entry name" value="Znf_C2H2_type"/>
</dbReference>
<comment type="function">
    <text evidence="2">Functions as an E3 ubiquitin ligase.</text>
</comment>
<feature type="domain" description="U-box" evidence="12">
    <location>
        <begin position="31"/>
        <end position="105"/>
    </location>
</feature>
<evidence type="ECO:0000256" key="7">
    <source>
        <dbReference type="ARBA" id="ARBA00022786"/>
    </source>
</evidence>
<dbReference type="Gene3D" id="1.25.10.10">
    <property type="entry name" value="Leucine-rich Repeat Variant"/>
    <property type="match status" value="1"/>
</dbReference>
<dbReference type="Pfam" id="PF00730">
    <property type="entry name" value="HhH-GPD"/>
    <property type="match status" value="1"/>
</dbReference>
<evidence type="ECO:0000256" key="6">
    <source>
        <dbReference type="ARBA" id="ARBA00022737"/>
    </source>
</evidence>
<dbReference type="EMBL" id="AWWV01010713">
    <property type="protein sequence ID" value="OMO77530.1"/>
    <property type="molecule type" value="Genomic_DNA"/>
</dbReference>
<comment type="pathway">
    <text evidence="3">Protein modification; protein ubiquitination.</text>
</comment>
<evidence type="ECO:0000256" key="2">
    <source>
        <dbReference type="ARBA" id="ARBA00003861"/>
    </source>
</evidence>
<dbReference type="Gene3D" id="1.10.340.30">
    <property type="entry name" value="Hypothetical protein, domain 2"/>
    <property type="match status" value="1"/>
</dbReference>
<dbReference type="Gene3D" id="3.30.40.10">
    <property type="entry name" value="Zinc/RING finger domain, C3HC4 (zinc finger)"/>
    <property type="match status" value="1"/>
</dbReference>
<dbReference type="InterPro" id="IPR003265">
    <property type="entry name" value="HhH-GPD_domain"/>
</dbReference>
<dbReference type="Gene3D" id="3.30.160.60">
    <property type="entry name" value="Classic Zinc Finger"/>
    <property type="match status" value="1"/>
</dbReference>
<evidence type="ECO:0000313" key="13">
    <source>
        <dbReference type="EMBL" id="OMO77530.1"/>
    </source>
</evidence>
<dbReference type="InterPro" id="IPR016024">
    <property type="entry name" value="ARM-type_fold"/>
</dbReference>
<dbReference type="SMART" id="SM00185">
    <property type="entry name" value="ARM"/>
    <property type="match status" value="5"/>
</dbReference>
<dbReference type="InterPro" id="IPR000225">
    <property type="entry name" value="Armadillo"/>
</dbReference>
<feature type="region of interest" description="Disordered" evidence="10">
    <location>
        <begin position="609"/>
        <end position="649"/>
    </location>
</feature>
<dbReference type="SMART" id="SM00504">
    <property type="entry name" value="Ubox"/>
    <property type="match status" value="1"/>
</dbReference>
<dbReference type="Gene3D" id="1.10.1670.10">
    <property type="entry name" value="Helix-hairpin-Helix base-excision DNA repair enzymes (C-terminal)"/>
    <property type="match status" value="1"/>
</dbReference>
<feature type="compositionally biased region" description="Polar residues" evidence="10">
    <location>
        <begin position="214"/>
        <end position="224"/>
    </location>
</feature>
<feature type="domain" description="C2H2-type" evidence="11">
    <location>
        <begin position="925"/>
        <end position="952"/>
    </location>
</feature>
<dbReference type="Pfam" id="PF25598">
    <property type="entry name" value="ARM_PUB"/>
    <property type="match status" value="1"/>
</dbReference>
<dbReference type="InterPro" id="IPR036236">
    <property type="entry name" value="Znf_C2H2_sf"/>
</dbReference>
<sequence length="1090" mass="121763">MGGNGKHRWKFSFYHRPSTNSSSSPNHPNTQPPPEFLCPITGSLMFDPVVIPSGQSFDRVSIQVCRDLGFTPTLPDGSTPDFSTTIPNLAIKTTILTWCRDHHIHDPSPLDYTSVEKIVRSKIQHPLSSAPDIRVSELELLKAVAENPPVLFSHAATEIGPRINNNLFCSTSSSSDESVIVTANSPHTPLPLTTRPACFSASDSSSSSIESESLNPNSQSSASPEEQELFSKLKSPDIYDQETGLVSLRKLTRTNEEARVSLCSPRILSALRPLIISRYNVVQTNAIASLVNLSLEKPNKVMIVRSGFVPLLIDVLKAGSSEAQEHAAGALFSLALEDENKMAIGVLGALQPLLHALRSDSERTQHDSALALYHLSLIQSNRVKLVKLGAVSTLLSMVKSGESASRVLLVLCNLAASTEGKSAMLDANAVAILVGMLRESELVSEASRENCVAALFALSQGSMRFKGLAKEARAVEVLREVEERGSQRAKEKAKRILQMMRGREEEEDEEIDWEVALETGGLSRTRYRVGRDVYGDVDYYFTSSENVFDIVKADKQVKVQVQSDGGTGLVWLLLFQLRFGFANQNATWAWRQGQGLVCKLQLQAKSKMQNIRKRKQQGGDGDGEAEHGHSKSKISSEVVDQEPYPSYHRPTPEECRAVRDDLLALHGFPPQFLKYRHQRHHHNDHAQQETVLDGLVKTVLSQNTTELNSLKAFASLKSAFPSWDQVLVAESTTLENAIRCGGLAPKKASCIKNVLKCLHERKGKLCLEYLRDLSIDEMKTELSNFKGVGPKTLQNCTSVPVLMYGYHFSIKVACVLMFNLQQDDFPVDTHVFEIARTIGWVPSIADRNKTYLHLNQRIPNELKFDLNCLLYTHDTYCVYREACRYFWDITGLEERSEEVNDLGKSSERILCKVEKSGKEKEKRKYECQFCLKKFTNSQALGGHQNAHKTERLKKRRMRLQQKSTNLSFADEPPQDYSDLSQHCSLVSSNSLPSCVPEFTVFKEFVIDFKALDQNQHLHCNMAELCHYIHLPSQHNHFGEDSDGRHIVIKPSPSYISKNCESLYTQLGLAPPIQSSSRNRNMIELGKCHEG</sequence>
<reference evidence="13 14" key="1">
    <citation type="submission" date="2013-09" db="EMBL/GenBank/DDBJ databases">
        <title>Corchorus capsularis genome sequencing.</title>
        <authorList>
            <person name="Alam M."/>
            <person name="Haque M.S."/>
            <person name="Islam M.S."/>
            <person name="Emdad E.M."/>
            <person name="Islam M.M."/>
            <person name="Ahmed B."/>
            <person name="Halim A."/>
            <person name="Hossen Q.M.M."/>
            <person name="Hossain M.Z."/>
            <person name="Ahmed R."/>
            <person name="Khan M.M."/>
            <person name="Islam R."/>
            <person name="Rashid M.M."/>
            <person name="Khan S.A."/>
            <person name="Rahman M.S."/>
            <person name="Alam M."/>
        </authorList>
    </citation>
    <scope>NUCLEOTIDE SEQUENCE [LARGE SCALE GENOMIC DNA]</scope>
    <source>
        <strain evidence="14">cv. CVL-1</strain>
        <tissue evidence="13">Whole seedling</tissue>
    </source>
</reference>
<evidence type="ECO:0000256" key="8">
    <source>
        <dbReference type="PROSITE-ProRule" id="PRU00042"/>
    </source>
</evidence>
<dbReference type="SUPFAM" id="SSF48150">
    <property type="entry name" value="DNA-glycosylase"/>
    <property type="match status" value="1"/>
</dbReference>
<dbReference type="SMART" id="SM00478">
    <property type="entry name" value="ENDO3c"/>
    <property type="match status" value="1"/>
</dbReference>
<dbReference type="GO" id="GO:0008270">
    <property type="term" value="F:zinc ion binding"/>
    <property type="evidence" value="ECO:0007669"/>
    <property type="project" value="UniProtKB-KW"/>
</dbReference>
<dbReference type="UniPathway" id="UPA00143"/>
<evidence type="ECO:0000256" key="3">
    <source>
        <dbReference type="ARBA" id="ARBA00004906"/>
    </source>
</evidence>
<keyword evidence="6" id="KW-0677">Repeat</keyword>
<comment type="caution">
    <text evidence="13">The sequence shown here is derived from an EMBL/GenBank/DDBJ whole genome shotgun (WGS) entry which is preliminary data.</text>
</comment>
<evidence type="ECO:0000256" key="10">
    <source>
        <dbReference type="SAM" id="MobiDB-lite"/>
    </source>
</evidence>
<organism evidence="13 14">
    <name type="scientific">Corchorus capsularis</name>
    <name type="common">Jute</name>
    <dbReference type="NCBI Taxonomy" id="210143"/>
    <lineage>
        <taxon>Eukaryota</taxon>
        <taxon>Viridiplantae</taxon>
        <taxon>Streptophyta</taxon>
        <taxon>Embryophyta</taxon>
        <taxon>Tracheophyta</taxon>
        <taxon>Spermatophyta</taxon>
        <taxon>Magnoliopsida</taxon>
        <taxon>eudicotyledons</taxon>
        <taxon>Gunneridae</taxon>
        <taxon>Pentapetalae</taxon>
        <taxon>rosids</taxon>
        <taxon>malvids</taxon>
        <taxon>Malvales</taxon>
        <taxon>Malvaceae</taxon>
        <taxon>Grewioideae</taxon>
        <taxon>Apeibeae</taxon>
        <taxon>Corchorus</taxon>
    </lineage>
</organism>
<dbReference type="PANTHER" id="PTHR47203:SF1">
    <property type="entry name" value="HYPOTHETICAL BASE EXCISION DNA REPAIR PROTEIN (EUROFUNG)"/>
    <property type="match status" value="1"/>
</dbReference>
<feature type="compositionally biased region" description="Low complexity" evidence="10">
    <location>
        <begin position="17"/>
        <end position="29"/>
    </location>
</feature>
<evidence type="ECO:0000256" key="5">
    <source>
        <dbReference type="ARBA" id="ARBA00022679"/>
    </source>
</evidence>
<feature type="region of interest" description="Disordered" evidence="10">
    <location>
        <begin position="192"/>
        <end position="227"/>
    </location>
</feature>
<dbReference type="AlphaFoldDB" id="A0A1R3I4M9"/>
<dbReference type="SUPFAM" id="SSF57667">
    <property type="entry name" value="beta-beta-alpha zinc fingers"/>
    <property type="match status" value="1"/>
</dbReference>
<gene>
    <name evidence="13" type="ORF">CCACVL1_14981</name>
</gene>
<feature type="repeat" description="ARM" evidence="9">
    <location>
        <begin position="307"/>
        <end position="344"/>
    </location>
</feature>
<dbReference type="EC" id="2.3.2.27" evidence="4"/>
<dbReference type="PROSITE" id="PS50176">
    <property type="entry name" value="ARM_REPEAT"/>
    <property type="match status" value="1"/>
</dbReference>
<dbReference type="PROSITE" id="PS51698">
    <property type="entry name" value="U_BOX"/>
    <property type="match status" value="1"/>
</dbReference>
<dbReference type="PROSITE" id="PS50157">
    <property type="entry name" value="ZINC_FINGER_C2H2_2"/>
    <property type="match status" value="1"/>
</dbReference>
<evidence type="ECO:0000313" key="14">
    <source>
        <dbReference type="Proteomes" id="UP000188268"/>
    </source>
</evidence>
<proteinExistence type="predicted"/>
<dbReference type="OrthoDB" id="7537227at2759"/>
<dbReference type="Gramene" id="OMO77530">
    <property type="protein sequence ID" value="OMO77530"/>
    <property type="gene ID" value="CCACVL1_14981"/>
</dbReference>
<evidence type="ECO:0000256" key="1">
    <source>
        <dbReference type="ARBA" id="ARBA00000900"/>
    </source>
</evidence>
<evidence type="ECO:0000256" key="9">
    <source>
        <dbReference type="PROSITE-ProRule" id="PRU00259"/>
    </source>
</evidence>
<keyword evidence="5" id="KW-0808">Transferase</keyword>
<dbReference type="GO" id="GO:0006284">
    <property type="term" value="P:base-excision repair"/>
    <property type="evidence" value="ECO:0007669"/>
    <property type="project" value="InterPro"/>
</dbReference>
<keyword evidence="8" id="KW-0479">Metal-binding</keyword>
<dbReference type="GO" id="GO:0016787">
    <property type="term" value="F:hydrolase activity"/>
    <property type="evidence" value="ECO:0007669"/>
    <property type="project" value="UniProtKB-ARBA"/>
</dbReference>
<comment type="catalytic activity">
    <reaction evidence="1">
        <text>S-ubiquitinyl-[E2 ubiquitin-conjugating enzyme]-L-cysteine + [acceptor protein]-L-lysine = [E2 ubiquitin-conjugating enzyme]-L-cysteine + N(6)-ubiquitinyl-[acceptor protein]-L-lysine.</text>
        <dbReference type="EC" id="2.3.2.27"/>
    </reaction>
</comment>
<name>A0A1R3I4M9_COCAP</name>
<evidence type="ECO:0000256" key="4">
    <source>
        <dbReference type="ARBA" id="ARBA00012483"/>
    </source>
</evidence>
<evidence type="ECO:0000259" key="12">
    <source>
        <dbReference type="PROSITE" id="PS51698"/>
    </source>
</evidence>
<dbReference type="InterPro" id="IPR023170">
    <property type="entry name" value="HhH_base_excis_C"/>
</dbReference>
<keyword evidence="14" id="KW-1185">Reference proteome</keyword>
<dbReference type="InterPro" id="IPR013083">
    <property type="entry name" value="Znf_RING/FYVE/PHD"/>
</dbReference>
<accession>A0A1R3I4M9</accession>
<dbReference type="SUPFAM" id="SSF48371">
    <property type="entry name" value="ARM repeat"/>
    <property type="match status" value="1"/>
</dbReference>
<keyword evidence="7" id="KW-0833">Ubl conjugation pathway</keyword>
<keyword evidence="8" id="KW-0862">Zinc</keyword>
<dbReference type="SUPFAM" id="SSF57850">
    <property type="entry name" value="RING/U-box"/>
    <property type="match status" value="1"/>
</dbReference>
<dbReference type="PROSITE" id="PS00028">
    <property type="entry name" value="ZINC_FINGER_C2H2_1"/>
    <property type="match status" value="1"/>
</dbReference>
<dbReference type="GO" id="GO:0140097">
    <property type="term" value="F:catalytic activity, acting on DNA"/>
    <property type="evidence" value="ECO:0007669"/>
    <property type="project" value="UniProtKB-ARBA"/>
</dbReference>
<dbReference type="GO" id="GO:0016567">
    <property type="term" value="P:protein ubiquitination"/>
    <property type="evidence" value="ECO:0007669"/>
    <property type="project" value="UniProtKB-UniPathway"/>
</dbReference>
<dbReference type="InterPro" id="IPR011989">
    <property type="entry name" value="ARM-like"/>
</dbReference>
<dbReference type="Pfam" id="PF04564">
    <property type="entry name" value="U-box"/>
    <property type="match status" value="1"/>
</dbReference>